<feature type="transmembrane region" description="Helical" evidence="5">
    <location>
        <begin position="156"/>
        <end position="181"/>
    </location>
</feature>
<comment type="subcellular location">
    <subcellularLocation>
        <location evidence="1">Cell membrane</location>
        <topology evidence="1">Multi-pass membrane protein</topology>
    </subcellularLocation>
</comment>
<keyword evidence="2 5" id="KW-0812">Transmembrane</keyword>
<dbReference type="SUPFAM" id="SSF90123">
    <property type="entry name" value="ABC transporter transmembrane region"/>
    <property type="match status" value="1"/>
</dbReference>
<dbReference type="InterPro" id="IPR011527">
    <property type="entry name" value="ABC1_TM_dom"/>
</dbReference>
<evidence type="ECO:0000256" key="4">
    <source>
        <dbReference type="ARBA" id="ARBA00023136"/>
    </source>
</evidence>
<dbReference type="EMBL" id="JAFLNC010000001">
    <property type="protein sequence ID" value="MBO0332830.1"/>
    <property type="molecule type" value="Genomic_DNA"/>
</dbReference>
<dbReference type="PROSITE" id="PS50893">
    <property type="entry name" value="ABC_TRANSPORTER_2"/>
    <property type="match status" value="1"/>
</dbReference>
<reference evidence="8 9" key="1">
    <citation type="submission" date="2021-03" db="EMBL/GenBank/DDBJ databases">
        <title>Sneathiella sp. CAU 1612 isolated from Kang Won-do.</title>
        <authorList>
            <person name="Kim W."/>
        </authorList>
    </citation>
    <scope>NUCLEOTIDE SEQUENCE [LARGE SCALE GENOMIC DNA]</scope>
    <source>
        <strain evidence="8 9">CAU 1612</strain>
    </source>
</reference>
<organism evidence="8 9">
    <name type="scientific">Sneathiella sedimenti</name>
    <dbReference type="NCBI Taxonomy" id="2816034"/>
    <lineage>
        <taxon>Bacteria</taxon>
        <taxon>Pseudomonadati</taxon>
        <taxon>Pseudomonadota</taxon>
        <taxon>Alphaproteobacteria</taxon>
        <taxon>Sneathiellales</taxon>
        <taxon>Sneathiellaceae</taxon>
        <taxon>Sneathiella</taxon>
    </lineage>
</organism>
<dbReference type="RefSeq" id="WP_207042622.1">
    <property type="nucleotide sequence ID" value="NZ_JAFLNC010000001.1"/>
</dbReference>
<comment type="caution">
    <text evidence="8">The sequence shown here is derived from an EMBL/GenBank/DDBJ whole genome shotgun (WGS) entry which is preliminary data.</text>
</comment>
<evidence type="ECO:0000256" key="2">
    <source>
        <dbReference type="ARBA" id="ARBA00022692"/>
    </source>
</evidence>
<feature type="transmembrane region" description="Helical" evidence="5">
    <location>
        <begin position="18"/>
        <end position="35"/>
    </location>
</feature>
<evidence type="ECO:0000259" key="7">
    <source>
        <dbReference type="PROSITE" id="PS50929"/>
    </source>
</evidence>
<keyword evidence="8" id="KW-0547">Nucleotide-binding</keyword>
<sequence length="884" mass="100071">MEHNIYKYILRYSKKQQVILTIMSILSFPALYYYLELPKLIINQAIQANDISFPVEYVGFEFDQTAFLYLTVGLFLLMVIVNQAFKYVINVYQGISGERMLRRLRYELYCRILRFPMPTFKKKSPGEIIPMITSEVEPLGGFIGEAFALPIFQGGYLLVIVSFLVVQNWVMAVAAIALYPLQAFFIPKLQRKVNLLGKTRVRLVRVLSDQLGESVSGVEEVHTHDASSNMRAQFSNQMDKIYTVRYRIYLLKFIIKFLNNFIQQLGPFFFYAIGGTMVINGTLEVGTLVAAIGAHKEMAAPWKELLAYYQRREDARIKYEQVIEQFEPAGMRDADNQLVEPDEIPSLTGELVASNIELSDDTGSKILEGLNTRFKLNERVAIIGPAGSGREALTHVLARLIDPDRGRLMAGDVNMVTAPEAIVGRKISYVGQHGYVFNTTLGENLFFGLKHRPLHEKKYTDEMEKERQTYIKNAELTGNSIDDIDADWHDYELAGVENEEGLKARALEILEMVDLSEDVYRLGLRSTIDPKEAPETAELVLAARRRFFEKIENDPSLKNMIEAFEQDKYNTNASVAENLLFGTPVGDEFDLDRMAENKYVQKIIEEAGLTETFLRMGYQVATLMIELFADLPPDHEFFQLYGFISSDDLPEYQAMISRIDSERLNNLREEDRLRFMSLPFKVIPSRHRLGVLTDDIEDKIVAARHRFAEELPPHLKNSVAFFEADAYNAATNLQDNILFGKIAFGFAQAAEKIGAALATVVEEMSLRSTIIEVGLNFTVGTAGARLNATQRQKLCIARAIIKNPDLLVLNQATSSFDGATQVRLMNNILEEFKGRGLIWSLDHAEKTADFDHVLIMRGGRIVEQGSPDKLKESSAPYKELLAAS</sequence>
<keyword evidence="8" id="KW-0067">ATP-binding</keyword>
<dbReference type="SUPFAM" id="SSF52540">
    <property type="entry name" value="P-loop containing nucleoside triphosphate hydrolases"/>
    <property type="match status" value="1"/>
</dbReference>
<dbReference type="GO" id="GO:0005524">
    <property type="term" value="F:ATP binding"/>
    <property type="evidence" value="ECO:0007669"/>
    <property type="project" value="UniProtKB-KW"/>
</dbReference>
<dbReference type="Proteomes" id="UP000664761">
    <property type="component" value="Unassembled WGS sequence"/>
</dbReference>
<evidence type="ECO:0000259" key="6">
    <source>
        <dbReference type="PROSITE" id="PS50893"/>
    </source>
</evidence>
<dbReference type="InterPro" id="IPR003439">
    <property type="entry name" value="ABC_transporter-like_ATP-bd"/>
</dbReference>
<dbReference type="InterPro" id="IPR027417">
    <property type="entry name" value="P-loop_NTPase"/>
</dbReference>
<protein>
    <submittedName>
        <fullName evidence="8">ATP-binding cassette domain-containing protein</fullName>
    </submittedName>
</protein>
<dbReference type="PROSITE" id="PS50929">
    <property type="entry name" value="ABC_TM1F"/>
    <property type="match status" value="1"/>
</dbReference>
<accession>A0ABS3F2Y3</accession>
<dbReference type="InterPro" id="IPR036640">
    <property type="entry name" value="ABC1_TM_sf"/>
</dbReference>
<dbReference type="Gene3D" id="3.40.50.300">
    <property type="entry name" value="P-loop containing nucleotide triphosphate hydrolases"/>
    <property type="match status" value="2"/>
</dbReference>
<evidence type="ECO:0000313" key="9">
    <source>
        <dbReference type="Proteomes" id="UP000664761"/>
    </source>
</evidence>
<evidence type="ECO:0000313" key="8">
    <source>
        <dbReference type="EMBL" id="MBO0332830.1"/>
    </source>
</evidence>
<gene>
    <name evidence="8" type="ORF">J0X12_04350</name>
</gene>
<dbReference type="Pfam" id="PF00005">
    <property type="entry name" value="ABC_tran"/>
    <property type="match status" value="1"/>
</dbReference>
<feature type="domain" description="ABC transporter" evidence="6">
    <location>
        <begin position="351"/>
        <end position="883"/>
    </location>
</feature>
<keyword evidence="4 5" id="KW-0472">Membrane</keyword>
<dbReference type="InterPro" id="IPR039421">
    <property type="entry name" value="Type_1_exporter"/>
</dbReference>
<keyword evidence="3 5" id="KW-1133">Transmembrane helix</keyword>
<proteinExistence type="predicted"/>
<evidence type="ECO:0000256" key="1">
    <source>
        <dbReference type="ARBA" id="ARBA00004651"/>
    </source>
</evidence>
<name>A0ABS3F2Y3_9PROT</name>
<dbReference type="Pfam" id="PF00664">
    <property type="entry name" value="ABC_membrane"/>
    <property type="match status" value="1"/>
</dbReference>
<dbReference type="PANTHER" id="PTHR43394">
    <property type="entry name" value="ATP-DEPENDENT PERMEASE MDL1, MITOCHONDRIAL"/>
    <property type="match status" value="1"/>
</dbReference>
<dbReference type="Gene3D" id="1.20.1560.10">
    <property type="entry name" value="ABC transporter type 1, transmembrane domain"/>
    <property type="match status" value="1"/>
</dbReference>
<feature type="domain" description="ABC transmembrane type-1" evidence="7">
    <location>
        <begin position="39"/>
        <end position="314"/>
    </location>
</feature>
<evidence type="ECO:0000256" key="3">
    <source>
        <dbReference type="ARBA" id="ARBA00022989"/>
    </source>
</evidence>
<dbReference type="PANTHER" id="PTHR43394:SF1">
    <property type="entry name" value="ATP-BINDING CASSETTE SUB-FAMILY B MEMBER 10, MITOCHONDRIAL"/>
    <property type="match status" value="1"/>
</dbReference>
<feature type="transmembrane region" description="Helical" evidence="5">
    <location>
        <begin position="66"/>
        <end position="89"/>
    </location>
</feature>
<keyword evidence="9" id="KW-1185">Reference proteome</keyword>
<evidence type="ECO:0000256" key="5">
    <source>
        <dbReference type="SAM" id="Phobius"/>
    </source>
</evidence>
<dbReference type="CDD" id="cd07346">
    <property type="entry name" value="ABC_6TM_exporters"/>
    <property type="match status" value="1"/>
</dbReference>